<protein>
    <submittedName>
        <fullName evidence="2">Fluoroquinolone transport system permease protein</fullName>
    </submittedName>
</protein>
<name>A0A4R1N6M0_9FIRM</name>
<feature type="transmembrane region" description="Helical" evidence="1">
    <location>
        <begin position="200"/>
        <end position="218"/>
    </location>
</feature>
<feature type="transmembrane region" description="Helical" evidence="1">
    <location>
        <begin position="20"/>
        <end position="38"/>
    </location>
</feature>
<organism evidence="2 3">
    <name type="scientific">Natranaerovirga hydrolytica</name>
    <dbReference type="NCBI Taxonomy" id="680378"/>
    <lineage>
        <taxon>Bacteria</taxon>
        <taxon>Bacillati</taxon>
        <taxon>Bacillota</taxon>
        <taxon>Clostridia</taxon>
        <taxon>Lachnospirales</taxon>
        <taxon>Natranaerovirgaceae</taxon>
        <taxon>Natranaerovirga</taxon>
    </lineage>
</organism>
<proteinExistence type="predicted"/>
<accession>A0A4R1N6M0</accession>
<feature type="transmembrane region" description="Helical" evidence="1">
    <location>
        <begin position="89"/>
        <end position="112"/>
    </location>
</feature>
<reference evidence="2 3" key="1">
    <citation type="submission" date="2019-03" db="EMBL/GenBank/DDBJ databases">
        <title>Genomic Encyclopedia of Type Strains, Phase IV (KMG-IV): sequencing the most valuable type-strain genomes for metagenomic binning, comparative biology and taxonomic classification.</title>
        <authorList>
            <person name="Goeker M."/>
        </authorList>
    </citation>
    <scope>NUCLEOTIDE SEQUENCE [LARGE SCALE GENOMIC DNA]</scope>
    <source>
        <strain evidence="2 3">DSM 24176</strain>
    </source>
</reference>
<dbReference type="InterPro" id="IPR056926">
    <property type="entry name" value="FLQE3_permease"/>
</dbReference>
<feature type="transmembrane region" description="Helical" evidence="1">
    <location>
        <begin position="44"/>
        <end position="68"/>
    </location>
</feature>
<evidence type="ECO:0000256" key="1">
    <source>
        <dbReference type="SAM" id="Phobius"/>
    </source>
</evidence>
<keyword evidence="1" id="KW-1133">Transmembrane helix</keyword>
<dbReference type="EMBL" id="SMGQ01000011">
    <property type="protein sequence ID" value="TCK98679.1"/>
    <property type="molecule type" value="Genomic_DNA"/>
</dbReference>
<gene>
    <name evidence="2" type="ORF">EDC19_1112</name>
</gene>
<keyword evidence="1" id="KW-0472">Membrane</keyword>
<comment type="caution">
    <text evidence="2">The sequence shown here is derived from an EMBL/GenBank/DDBJ whole genome shotgun (WGS) entry which is preliminary data.</text>
</comment>
<dbReference type="RefSeq" id="WP_132281712.1">
    <property type="nucleotide sequence ID" value="NZ_SMGQ01000011.1"/>
</dbReference>
<keyword evidence="3" id="KW-1185">Reference proteome</keyword>
<feature type="transmembrane region" description="Helical" evidence="1">
    <location>
        <begin position="149"/>
        <end position="168"/>
    </location>
</feature>
<evidence type="ECO:0000313" key="3">
    <source>
        <dbReference type="Proteomes" id="UP000294545"/>
    </source>
</evidence>
<dbReference type="Pfam" id="PF24686">
    <property type="entry name" value="FLQE3_permease"/>
    <property type="match status" value="1"/>
</dbReference>
<sequence>MRIINAIKSDMKFQIKQGFYAVYVILTIIYMVVINQLPESIGNIVVPVVVFSDPSIIGFFFIGGIIMLEKNQGILEYLSVTPLRMKEYLISKILSLSMLAIIAGSIITLVTFNGKVNWFVLIIGITFSASFFTLFGLYIALKCKSINEYFIKMIPGFLVIGLPCIYFLDIPYGWLLSIFPTVTGLRLIFGAFFGISAEVFLMNVTLLIVFTIIAFYLLEKLMVKEENNG</sequence>
<feature type="transmembrane region" description="Helical" evidence="1">
    <location>
        <begin position="118"/>
        <end position="140"/>
    </location>
</feature>
<keyword evidence="1" id="KW-0812">Transmembrane</keyword>
<dbReference type="OrthoDB" id="8480522at2"/>
<evidence type="ECO:0000313" key="2">
    <source>
        <dbReference type="EMBL" id="TCK98679.1"/>
    </source>
</evidence>
<dbReference type="AlphaFoldDB" id="A0A4R1N6M0"/>
<dbReference type="Proteomes" id="UP000294545">
    <property type="component" value="Unassembled WGS sequence"/>
</dbReference>